<gene>
    <name evidence="1" type="ORF">H312_03552</name>
</gene>
<reference evidence="1 2" key="2">
    <citation type="submission" date="2014-03" db="EMBL/GenBank/DDBJ databases">
        <title>The Genome Sequence of Anncaliia algerae insect isolate PRA339.</title>
        <authorList>
            <consortium name="The Broad Institute Genome Sequencing Platform"/>
            <consortium name="The Broad Institute Genome Sequencing Center for Infectious Disease"/>
            <person name="Cuomo C."/>
            <person name="Becnel J."/>
            <person name="Sanscrainte N."/>
            <person name="Walker B."/>
            <person name="Young S.K."/>
            <person name="Zeng Q."/>
            <person name="Gargeya S."/>
            <person name="Fitzgerald M."/>
            <person name="Haas B."/>
            <person name="Abouelleil A."/>
            <person name="Alvarado L."/>
            <person name="Arachchi H.M."/>
            <person name="Berlin A.M."/>
            <person name="Chapman S.B."/>
            <person name="Dewar J."/>
            <person name="Goldberg J."/>
            <person name="Griggs A."/>
            <person name="Gujja S."/>
            <person name="Hansen M."/>
            <person name="Howarth C."/>
            <person name="Imamovic A."/>
            <person name="Larimer J."/>
            <person name="McCowan C."/>
            <person name="Murphy C."/>
            <person name="Neiman D."/>
            <person name="Pearson M."/>
            <person name="Priest M."/>
            <person name="Roberts A."/>
            <person name="Saif S."/>
            <person name="Shea T."/>
            <person name="Sisk P."/>
            <person name="Sykes S."/>
            <person name="Wortman J."/>
            <person name="Nusbaum C."/>
            <person name="Birren B."/>
        </authorList>
    </citation>
    <scope>NUCLEOTIDE SEQUENCE [LARGE SCALE GENOMIC DNA]</scope>
    <source>
        <strain evidence="1 2">PRA339</strain>
    </source>
</reference>
<sequence>MHKIDLINCLENDNLEEASFDIRILPEVIKIIDRADEKLHLKLLTLINTIILNPFDLSLILSKQEIYSLVEFNINSLAKDLLTEIASYNLAIILNNAFISRNELNYSENKIFNFGLGEIFFYAVMHKLSKLNKIKLEIKFKDDEPISIKIIKVKIITNQTLKGFLDLNYGINTIRNLLSHENSKLGWQVSESLLKLIKISNNPDEIMYQLINRIEIQCSSYWINTTNLFSLLILNSFSVRYEFYKEMLFYWQEEIKTEIVRESALTYVQSLLKKNHIVDVNDIIFIYLFDKSVRLRTQAFSLLKEYFYNPELRLFIDECCLSNLTLDNKLHLIQKYTPMFPIKKYFILLLNHPCDKLRKFASKFIQKFVNCINDLPKREEIFFKSGILSFMLKEDFIIPNNKVYSEKCELLLGISDGYHFCKEEIDFLNGIIFDQNLYNSKLFTFMAENYLKVLYLFLYKLEDNLSSHLKNILFILDKNFVHPIIPFLFAKIYQLDFEYSKTLFNIFNRRTKESLILANTFNFTFIDSILKKYLLSINEFTLNSIYLILKHSYIKLEENLIKEIEKGLDNYEVDYAGDKGMKIRLNALKIINLLNNDLFTKYFIRYFVDKSKYIRDKLVISCAPNKEEFYFINELPIQLNTVKINDFLTHYYENYSLKRKNTLLGNDLMHFDCSFDAFFLLNDYLRKDFLIGLLTTLKNSDTTLKSFVFSRLVEIKVQILEIIKDLLSINNERKIIVITFSFVYDVIKKENDSLYKNELKHLIYAIQSYFNNEIINEMINKIY</sequence>
<dbReference type="AlphaFoldDB" id="A0A059EWG7"/>
<evidence type="ECO:0000313" key="2">
    <source>
        <dbReference type="Proteomes" id="UP000030655"/>
    </source>
</evidence>
<dbReference type="OrthoDB" id="2191705at2759"/>
<reference evidence="2" key="1">
    <citation type="submission" date="2013-02" db="EMBL/GenBank/DDBJ databases">
        <authorList>
            <consortium name="The Broad Institute Genome Sequencing Platform"/>
            <person name="Cuomo C."/>
            <person name="Becnel J."/>
            <person name="Sanscrainte N."/>
            <person name="Walker B."/>
            <person name="Young S.K."/>
            <person name="Zeng Q."/>
            <person name="Gargeya S."/>
            <person name="Fitzgerald M."/>
            <person name="Haas B."/>
            <person name="Abouelleil A."/>
            <person name="Alvarado L."/>
            <person name="Arachchi H.M."/>
            <person name="Berlin A.M."/>
            <person name="Chapman S.B."/>
            <person name="Dewar J."/>
            <person name="Goldberg J."/>
            <person name="Griggs A."/>
            <person name="Gujja S."/>
            <person name="Hansen M."/>
            <person name="Howarth C."/>
            <person name="Imamovic A."/>
            <person name="Larimer J."/>
            <person name="McCowan C."/>
            <person name="Murphy C."/>
            <person name="Neiman D."/>
            <person name="Pearson M."/>
            <person name="Priest M."/>
            <person name="Roberts A."/>
            <person name="Saif S."/>
            <person name="Shea T."/>
            <person name="Sisk P."/>
            <person name="Sykes S."/>
            <person name="Wortman J."/>
            <person name="Nusbaum C."/>
            <person name="Birren B."/>
        </authorList>
    </citation>
    <scope>NUCLEOTIDE SEQUENCE [LARGE SCALE GENOMIC DNA]</scope>
    <source>
        <strain evidence="2">PRA339</strain>
    </source>
</reference>
<dbReference type="HOGENOM" id="CLU_345128_0_0_1"/>
<dbReference type="Proteomes" id="UP000030655">
    <property type="component" value="Unassembled WGS sequence"/>
</dbReference>
<protein>
    <submittedName>
        <fullName evidence="1">Uncharacterized protein</fullName>
    </submittedName>
</protein>
<accession>A0A059EWG7</accession>
<keyword evidence="2" id="KW-1185">Reference proteome</keyword>
<dbReference type="VEuPathDB" id="MicrosporidiaDB:H312_03552"/>
<organism evidence="1 2">
    <name type="scientific">Anncaliia algerae PRA339</name>
    <dbReference type="NCBI Taxonomy" id="1288291"/>
    <lineage>
        <taxon>Eukaryota</taxon>
        <taxon>Fungi</taxon>
        <taxon>Fungi incertae sedis</taxon>
        <taxon>Microsporidia</taxon>
        <taxon>Tubulinosematoidea</taxon>
        <taxon>Tubulinosematidae</taxon>
        <taxon>Anncaliia</taxon>
    </lineage>
</organism>
<proteinExistence type="predicted"/>
<name>A0A059EWG7_9MICR</name>
<evidence type="ECO:0000313" key="1">
    <source>
        <dbReference type="EMBL" id="KCZ79064.1"/>
    </source>
</evidence>
<dbReference type="EMBL" id="KK365401">
    <property type="protein sequence ID" value="KCZ79064.1"/>
    <property type="molecule type" value="Genomic_DNA"/>
</dbReference>
<dbReference type="STRING" id="1288291.A0A059EWG7"/>